<dbReference type="InterPro" id="IPR047187">
    <property type="entry name" value="SF1_C_Upf1"/>
</dbReference>
<proteinExistence type="predicted"/>
<keyword evidence="2" id="KW-0378">Hydrolase</keyword>
<dbReference type="NCBIfam" id="TIGR03491">
    <property type="entry name" value="TM0106 family RecB-like putative nuclease"/>
    <property type="match status" value="1"/>
</dbReference>
<dbReference type="SUPFAM" id="SSF53098">
    <property type="entry name" value="Ribonuclease H-like"/>
    <property type="match status" value="1"/>
</dbReference>
<dbReference type="InterPro" id="IPR041679">
    <property type="entry name" value="DNA2/NAM7-like_C"/>
</dbReference>
<feature type="domain" description="YprB ribonuclease H-like" evidence="6">
    <location>
        <begin position="348"/>
        <end position="538"/>
    </location>
</feature>
<dbReference type="Pfam" id="PF13087">
    <property type="entry name" value="AAA_12"/>
    <property type="match status" value="1"/>
</dbReference>
<dbReference type="Pfam" id="PF13604">
    <property type="entry name" value="AAA_30"/>
    <property type="match status" value="1"/>
</dbReference>
<protein>
    <submittedName>
        <fullName evidence="7">TM0106 family RecB-like putative nuclease</fullName>
    </submittedName>
</protein>
<evidence type="ECO:0000256" key="1">
    <source>
        <dbReference type="ARBA" id="ARBA00022741"/>
    </source>
</evidence>
<comment type="caution">
    <text evidence="7">The sequence shown here is derived from an EMBL/GenBank/DDBJ whole genome shotgun (WGS) entry which is preliminary data.</text>
</comment>
<dbReference type="InterPro" id="IPR012337">
    <property type="entry name" value="RNaseH-like_sf"/>
</dbReference>
<dbReference type="RefSeq" id="WP_308490579.1">
    <property type="nucleotide sequence ID" value="NZ_JAVFCB010000012.1"/>
</dbReference>
<dbReference type="SUPFAM" id="SSF52540">
    <property type="entry name" value="P-loop containing nucleoside triphosphate hydrolases"/>
    <property type="match status" value="1"/>
</dbReference>
<keyword evidence="3" id="KW-0347">Helicase</keyword>
<dbReference type="PANTHER" id="PTHR43788:SF8">
    <property type="entry name" value="DNA-BINDING PROTEIN SMUBP-2"/>
    <property type="match status" value="1"/>
</dbReference>
<organism evidence="7 8">
    <name type="scientific">Microbacterium capsulatum</name>
    <dbReference type="NCBI Taxonomy" id="3041921"/>
    <lineage>
        <taxon>Bacteria</taxon>
        <taxon>Bacillati</taxon>
        <taxon>Actinomycetota</taxon>
        <taxon>Actinomycetes</taxon>
        <taxon>Micrococcales</taxon>
        <taxon>Microbacteriaceae</taxon>
        <taxon>Microbacterium</taxon>
    </lineage>
</organism>
<dbReference type="EMBL" id="JAVFCB010000012">
    <property type="protein sequence ID" value="MDQ4215543.1"/>
    <property type="molecule type" value="Genomic_DNA"/>
</dbReference>
<dbReference type="InterPro" id="IPR050534">
    <property type="entry name" value="Coronavir_polyprotein_1ab"/>
</dbReference>
<dbReference type="Gene3D" id="3.40.50.300">
    <property type="entry name" value="P-loop containing nucleotide triphosphate hydrolases"/>
    <property type="match status" value="2"/>
</dbReference>
<evidence type="ECO:0000259" key="5">
    <source>
        <dbReference type="Pfam" id="PF13087"/>
    </source>
</evidence>
<dbReference type="InterPro" id="IPR038720">
    <property type="entry name" value="YprB_RNase_H-like_dom"/>
</dbReference>
<dbReference type="InterPro" id="IPR027417">
    <property type="entry name" value="P-loop_NTPase"/>
</dbReference>
<evidence type="ECO:0000259" key="6">
    <source>
        <dbReference type="Pfam" id="PF13482"/>
    </source>
</evidence>
<dbReference type="PANTHER" id="PTHR43788">
    <property type="entry name" value="DNA2/NAM7 HELICASE FAMILY MEMBER"/>
    <property type="match status" value="1"/>
</dbReference>
<evidence type="ECO:0000313" key="7">
    <source>
        <dbReference type="EMBL" id="MDQ4215543.1"/>
    </source>
</evidence>
<keyword evidence="8" id="KW-1185">Reference proteome</keyword>
<feature type="domain" description="DNA2/NAM7 helicase-like C-terminal" evidence="5">
    <location>
        <begin position="974"/>
        <end position="1149"/>
    </location>
</feature>
<evidence type="ECO:0000256" key="2">
    <source>
        <dbReference type="ARBA" id="ARBA00022801"/>
    </source>
</evidence>
<dbReference type="CDD" id="cd18808">
    <property type="entry name" value="SF1_C_Upf1"/>
    <property type="match status" value="1"/>
</dbReference>
<reference evidence="7 8" key="1">
    <citation type="submission" date="2023-08" db="EMBL/GenBank/DDBJ databases">
        <title>Microbacterium sp. nov., isolated from a waste landfill.</title>
        <authorList>
            <person name="Wen W."/>
        </authorList>
    </citation>
    <scope>NUCLEOTIDE SEQUENCE [LARGE SCALE GENOMIC DNA]</scope>
    <source>
        <strain evidence="7 8">ASV81</strain>
    </source>
</reference>
<evidence type="ECO:0000313" key="8">
    <source>
        <dbReference type="Proteomes" id="UP001230289"/>
    </source>
</evidence>
<gene>
    <name evidence="7" type="ORF">RBR11_16625</name>
</gene>
<dbReference type="InterPro" id="IPR019993">
    <property type="entry name" value="RecB_nuclease_TM0106_put"/>
</dbReference>
<name>A0ABU0XK77_9MICO</name>
<evidence type="ECO:0000256" key="3">
    <source>
        <dbReference type="ARBA" id="ARBA00022806"/>
    </source>
</evidence>
<dbReference type="CDD" id="cd17934">
    <property type="entry name" value="DEXXQc_Upf1-like"/>
    <property type="match status" value="1"/>
</dbReference>
<keyword evidence="1" id="KW-0547">Nucleotide-binding</keyword>
<evidence type="ECO:0000256" key="4">
    <source>
        <dbReference type="ARBA" id="ARBA00022840"/>
    </source>
</evidence>
<keyword evidence="4" id="KW-0067">ATP-binding</keyword>
<sequence>MITPSGSDRTVASGAGERTVIWSATDLKLAAECEFAWARALDAKLGRVEAVEDPEDATLARAAAMGDVHEQVVLQDYISTYGRADEGGPGVVELPKVSSTDAAALAEVVADTERALRSEATVIYQAAFSTPEFVGFADFLLRDSDGRWRVQDTKLARSARVTALMQLAAYVDQLDRLGIPRSDEVDLILGDRSVSTHAVSDLLPLFHVRRARLRALIADRRIDLGASGAPLAWGDDRGDLQIVACGRCATCEIEVEAHRDLLLVARMRPVQRAKLRAAGIDTIDELAAAAEGPEGMSTETFQTLRSQARLQLGAATAAATTDAAAIPPFEVVSAAAVGLMPRPSRGDLFFDFEGDPLYTEPGEGRPWGLDYLFGWVDDAEQYSALWAHAFADEKQALLDFLDFVTARRAAHPDMHIYHYAPYETSHLQNMAARHGVGEAEVDRLLRDGVFVDLYPLVLRTVRVGSRSYSIKKLEPLYMGAEVRTSDVQKGDDSIVRYVEARGLAADGRTAEADAILADLADYNRYDCVSTRRLRDWLVGLAREAGVRPAPPDEPETRAYEPAPLSLALQAEAQRVQGDGGDGQTHRVAAAAIDYFPREAKSFWLSHFQRLREPVTLWESTRDVLRVDPDRSAVAEDWGTEEGARTVSRLVDLHGEVAPGSTLGVGGGPFALYDAPPPFFGEFPSRVIHVPHEVAVVEVLEDGYRIRERSIGGQTWDELPLALTPAAPPRVVSLQGAIEEWAGSVLSAAPAFPEDAATDILRRAVPRTRSGDPIPVADGDTADAIVRGVLDLDRSYLAVQGPPGTGKTYTGSHVIARLVNEHGYRIGVVAQSHAIVENLLDRVVDAGVPAAQVAKAPKDPDGADPVFTAIRKDGMAAYFAEQTAAGRGCVVGGTAWDFSNTRRVQRGELDLLVIDEAGQFSLASTIAVAAAAKNLLLLGDPQQLPQVSQGAHPEPVDTSALGWVMHDRAVIDPAHGSFLARSWRMHPAVAAPVSRLAYAGQLASADGSELRRIDGVEPGLHVRPIRHRGNATQSPEEAAEVVRIVRDLLGREYVDGMQDEAARPLEPADVIVVAPYNAQKQLIHDGLAAVGLGDVAVGTVDNFQGKEAVVSITSLAASSGRDAPRGPEFLLLQNRLNVAISRAKVAAFLIHSPALLDDLPWTPEGVARLSAFAHLVGADRDEEPAYVPVLARS</sequence>
<dbReference type="Pfam" id="PF13482">
    <property type="entry name" value="RNase_H_2"/>
    <property type="match status" value="1"/>
</dbReference>
<dbReference type="Proteomes" id="UP001230289">
    <property type="component" value="Unassembled WGS sequence"/>
</dbReference>
<accession>A0ABU0XK77</accession>